<name>A0AA88CUT4_FICCA</name>
<evidence type="ECO:0000256" key="2">
    <source>
        <dbReference type="ARBA" id="ARBA00022701"/>
    </source>
</evidence>
<keyword evidence="2" id="KW-0493">Microtubule</keyword>
<feature type="region of interest" description="Disordered" evidence="9">
    <location>
        <begin position="450"/>
        <end position="480"/>
    </location>
</feature>
<evidence type="ECO:0000313" key="11">
    <source>
        <dbReference type="EMBL" id="GMN35708.1"/>
    </source>
</evidence>
<evidence type="ECO:0000256" key="3">
    <source>
        <dbReference type="ARBA" id="ARBA00022741"/>
    </source>
</evidence>
<evidence type="ECO:0000256" key="4">
    <source>
        <dbReference type="ARBA" id="ARBA00022840"/>
    </source>
</evidence>
<reference evidence="11" key="1">
    <citation type="submission" date="2023-07" db="EMBL/GenBank/DDBJ databases">
        <title>draft genome sequence of fig (Ficus carica).</title>
        <authorList>
            <person name="Takahashi T."/>
            <person name="Nishimura K."/>
        </authorList>
    </citation>
    <scope>NUCLEOTIDE SEQUENCE</scope>
</reference>
<keyword evidence="6 7" id="KW-0505">Motor protein</keyword>
<comment type="similarity">
    <text evidence="1">Belongs to the TRAFAC class myosin-kinesin ATPase superfamily. Kinesin family. KIN-7 subfamily.</text>
</comment>
<feature type="compositionally biased region" description="Polar residues" evidence="9">
    <location>
        <begin position="457"/>
        <end position="472"/>
    </location>
</feature>
<feature type="region of interest" description="Disordered" evidence="9">
    <location>
        <begin position="1"/>
        <end position="20"/>
    </location>
</feature>
<dbReference type="SMART" id="SM00129">
    <property type="entry name" value="KISc"/>
    <property type="match status" value="1"/>
</dbReference>
<dbReference type="FunFam" id="3.40.850.10:FF:000016">
    <property type="entry name" value="Kinesin-like protein"/>
    <property type="match status" value="1"/>
</dbReference>
<dbReference type="PROSITE" id="PS50067">
    <property type="entry name" value="KINESIN_MOTOR_2"/>
    <property type="match status" value="1"/>
</dbReference>
<dbReference type="PANTHER" id="PTHR47968">
    <property type="entry name" value="CENTROMERE PROTEIN E"/>
    <property type="match status" value="1"/>
</dbReference>
<dbReference type="Proteomes" id="UP001187192">
    <property type="component" value="Unassembled WGS sequence"/>
</dbReference>
<feature type="compositionally biased region" description="Basic and acidic residues" evidence="9">
    <location>
        <begin position="513"/>
        <end position="524"/>
    </location>
</feature>
<keyword evidence="4 7" id="KW-0067">ATP-binding</keyword>
<protein>
    <recommendedName>
        <fullName evidence="10">Kinesin motor domain-containing protein</fullName>
    </recommendedName>
</protein>
<organism evidence="11 12">
    <name type="scientific">Ficus carica</name>
    <name type="common">Common fig</name>
    <dbReference type="NCBI Taxonomy" id="3494"/>
    <lineage>
        <taxon>Eukaryota</taxon>
        <taxon>Viridiplantae</taxon>
        <taxon>Streptophyta</taxon>
        <taxon>Embryophyta</taxon>
        <taxon>Tracheophyta</taxon>
        <taxon>Spermatophyta</taxon>
        <taxon>Magnoliopsida</taxon>
        <taxon>eudicotyledons</taxon>
        <taxon>Gunneridae</taxon>
        <taxon>Pentapetalae</taxon>
        <taxon>rosids</taxon>
        <taxon>fabids</taxon>
        <taxon>Rosales</taxon>
        <taxon>Moraceae</taxon>
        <taxon>Ficeae</taxon>
        <taxon>Ficus</taxon>
    </lineage>
</organism>
<evidence type="ECO:0000256" key="1">
    <source>
        <dbReference type="ARBA" id="ARBA00007310"/>
    </source>
</evidence>
<dbReference type="SUPFAM" id="SSF52540">
    <property type="entry name" value="P-loop containing nucleoside triphosphate hydrolases"/>
    <property type="match status" value="1"/>
</dbReference>
<dbReference type="CDD" id="cd01374">
    <property type="entry name" value="KISc_CENP_E"/>
    <property type="match status" value="1"/>
</dbReference>
<dbReference type="GO" id="GO:0007018">
    <property type="term" value="P:microtubule-based movement"/>
    <property type="evidence" value="ECO:0007669"/>
    <property type="project" value="InterPro"/>
</dbReference>
<sequence>MGGEEVRSNGEEEGRPNSQEEKILVSVRLRPLNERELARNDGSDWECINENTIMIKNSIVPTAYTFDRVFGFECPTKQVYEEGAKEVILSVVRGVNSTIFAYGQTSSGKTYTMNGITDYAVADICGYIEVHKDREFVLKFSAMEIYNEAVRDLLSADGTPLRLLDDPEKGTVVEKLTEVVLRDQNHLQELLAICEAQRKIGETSLNETSSRSHQILRLTIESLARDYQGLRSSGTLTATVNFVDLAGSERASQTLSTGARLKEGSHINRSLLTLGTVVRKLSKGKDSHIPFRDSKLTRILQNSLGGNARTAIICTLSPARSHVEQSRNTLFFASCANEVTTNAKVNVVMSDKALVKQLKRELAKMENELRNLTSKPVSRNSAELLKEKELLIEQMDKEIKELRKQRDLAESRIETMIGSAGENQDSRLDEHFGSESTSEIRMDGLYMFNSNSHRRQPSQNSEDSFLLGSSTPKFVGPDPSQSWEEIAQETDEKHEDICKEVRCIESDELRTDPKREADVREERGGNSALSAVRNESAVPSADNEEKELSPIGSDYSYEALKQKIQDMQRTINCLVNLYPPENSPCSSEACMSSLRSVKLTRSRSCKAVLTSSPSSVCLKEVEQNENTAFARSEKDSPATVQSFWWKSSRSYHGTNIGKLSRKDSESSTLSVTYETDDTIESDVEETIDKDSSARENGLKQNLSRLNHGLYVRKLYRNDSRASVLSSPLGTVQTKEIDVDNTHEDFSGGDNGLRRKLLKLKYGAKTGRLSTKHSRASVLSAPVERHRSKEYDSEDTLSVLNFAPEKEASPRKLRGSVVRTGSSTSILQSPRQHNLSWLFEFERLQQELIELWDACYVPLVHRTYFFLLFKGEPSDSVYFEVELRRLSFLKETFSVGSSVKKDSQIATRASSLKILNREREMLSKQVHKKYARKERERLYQKWGIMLNTKQRSLQLARRLWTNTKDVEHFKESAVLVAKLIGFVEQGQVPKEIFGLSFSPQPAKRKQFVWGHTMSSLS</sequence>
<keyword evidence="12" id="KW-1185">Reference proteome</keyword>
<evidence type="ECO:0000256" key="5">
    <source>
        <dbReference type="ARBA" id="ARBA00023054"/>
    </source>
</evidence>
<keyword evidence="5 8" id="KW-0175">Coiled coil</keyword>
<evidence type="ECO:0000256" key="8">
    <source>
        <dbReference type="SAM" id="Coils"/>
    </source>
</evidence>
<gene>
    <name evidence="11" type="ORF">TIFTF001_005456</name>
</gene>
<dbReference type="GO" id="GO:0005874">
    <property type="term" value="C:microtubule"/>
    <property type="evidence" value="ECO:0007669"/>
    <property type="project" value="UniProtKB-KW"/>
</dbReference>
<feature type="region of interest" description="Disordered" evidence="9">
    <location>
        <begin position="513"/>
        <end position="548"/>
    </location>
</feature>
<dbReference type="InterPro" id="IPR001752">
    <property type="entry name" value="Kinesin_motor_dom"/>
</dbReference>
<dbReference type="AlphaFoldDB" id="A0AA88CUT4"/>
<comment type="caution">
    <text evidence="11">The sequence shown here is derived from an EMBL/GenBank/DDBJ whole genome shotgun (WGS) entry which is preliminary data.</text>
</comment>
<dbReference type="GO" id="GO:0008017">
    <property type="term" value="F:microtubule binding"/>
    <property type="evidence" value="ECO:0007669"/>
    <property type="project" value="InterPro"/>
</dbReference>
<evidence type="ECO:0000256" key="6">
    <source>
        <dbReference type="ARBA" id="ARBA00023175"/>
    </source>
</evidence>
<dbReference type="InterPro" id="IPR019821">
    <property type="entry name" value="Kinesin_motor_CS"/>
</dbReference>
<feature type="binding site" evidence="7">
    <location>
        <begin position="103"/>
        <end position="110"/>
    </location>
    <ligand>
        <name>ATP</name>
        <dbReference type="ChEBI" id="CHEBI:30616"/>
    </ligand>
</feature>
<keyword evidence="3 7" id="KW-0547">Nucleotide-binding</keyword>
<dbReference type="Pfam" id="PF00225">
    <property type="entry name" value="Kinesin"/>
    <property type="match status" value="1"/>
</dbReference>
<dbReference type="GO" id="GO:0005524">
    <property type="term" value="F:ATP binding"/>
    <property type="evidence" value="ECO:0007669"/>
    <property type="project" value="UniProtKB-UniRule"/>
</dbReference>
<dbReference type="EMBL" id="BTGU01000005">
    <property type="protein sequence ID" value="GMN35708.1"/>
    <property type="molecule type" value="Genomic_DNA"/>
</dbReference>
<dbReference type="GO" id="GO:0003777">
    <property type="term" value="F:microtubule motor activity"/>
    <property type="evidence" value="ECO:0007669"/>
    <property type="project" value="InterPro"/>
</dbReference>
<dbReference type="PROSITE" id="PS00411">
    <property type="entry name" value="KINESIN_MOTOR_1"/>
    <property type="match status" value="1"/>
</dbReference>
<evidence type="ECO:0000256" key="7">
    <source>
        <dbReference type="PROSITE-ProRule" id="PRU00283"/>
    </source>
</evidence>
<dbReference type="InterPro" id="IPR036961">
    <property type="entry name" value="Kinesin_motor_dom_sf"/>
</dbReference>
<dbReference type="InterPro" id="IPR027417">
    <property type="entry name" value="P-loop_NTPase"/>
</dbReference>
<evidence type="ECO:0000256" key="9">
    <source>
        <dbReference type="SAM" id="MobiDB-lite"/>
    </source>
</evidence>
<proteinExistence type="inferred from homology"/>
<dbReference type="InterPro" id="IPR021881">
    <property type="entry name" value="NACK_C"/>
</dbReference>
<dbReference type="Pfam" id="PF11995">
    <property type="entry name" value="DUF3490"/>
    <property type="match status" value="1"/>
</dbReference>
<evidence type="ECO:0000259" key="10">
    <source>
        <dbReference type="PROSITE" id="PS50067"/>
    </source>
</evidence>
<dbReference type="PRINTS" id="PR00380">
    <property type="entry name" value="KINESINHEAVY"/>
</dbReference>
<evidence type="ECO:0000313" key="12">
    <source>
        <dbReference type="Proteomes" id="UP001187192"/>
    </source>
</evidence>
<accession>A0AA88CUT4</accession>
<dbReference type="PANTHER" id="PTHR47968:SF54">
    <property type="entry name" value="KINESIN-LIKE PROTEIN NACK2"/>
    <property type="match status" value="1"/>
</dbReference>
<feature type="coiled-coil region" evidence="8">
    <location>
        <begin position="348"/>
        <end position="419"/>
    </location>
</feature>
<dbReference type="Gene3D" id="3.40.850.10">
    <property type="entry name" value="Kinesin motor domain"/>
    <property type="match status" value="1"/>
</dbReference>
<dbReference type="InterPro" id="IPR027640">
    <property type="entry name" value="Kinesin-like_fam"/>
</dbReference>
<feature type="domain" description="Kinesin motor" evidence="10">
    <location>
        <begin position="22"/>
        <end position="339"/>
    </location>
</feature>